<evidence type="ECO:0000313" key="10">
    <source>
        <dbReference type="Proteomes" id="UP000272503"/>
    </source>
</evidence>
<keyword evidence="4 8" id="KW-0812">Transmembrane</keyword>
<evidence type="ECO:0000256" key="1">
    <source>
        <dbReference type="ARBA" id="ARBA00004651"/>
    </source>
</evidence>
<keyword evidence="6 8" id="KW-0472">Membrane</keyword>
<name>A0A3L7AA61_9MICO</name>
<dbReference type="PANTHER" id="PTHR34583:SF2">
    <property type="entry name" value="ANTIPORTER SUBUNIT MNHC2-RELATED"/>
    <property type="match status" value="1"/>
</dbReference>
<evidence type="ECO:0000313" key="9">
    <source>
        <dbReference type="EMBL" id="RLP77346.1"/>
    </source>
</evidence>
<organism evidence="9 10">
    <name type="scientific">Mycetocola tolaasinivorans</name>
    <dbReference type="NCBI Taxonomy" id="76635"/>
    <lineage>
        <taxon>Bacteria</taxon>
        <taxon>Bacillati</taxon>
        <taxon>Actinomycetota</taxon>
        <taxon>Actinomycetes</taxon>
        <taxon>Micrococcales</taxon>
        <taxon>Microbacteriaceae</taxon>
        <taxon>Mycetocola</taxon>
    </lineage>
</organism>
<comment type="subcellular location">
    <subcellularLocation>
        <location evidence="1">Cell membrane</location>
        <topology evidence="1">Multi-pass membrane protein</topology>
    </subcellularLocation>
</comment>
<proteinExistence type="inferred from homology"/>
<feature type="transmembrane region" description="Helical" evidence="8">
    <location>
        <begin position="6"/>
        <end position="23"/>
    </location>
</feature>
<evidence type="ECO:0000256" key="3">
    <source>
        <dbReference type="ARBA" id="ARBA00022475"/>
    </source>
</evidence>
<keyword evidence="3" id="KW-1003">Cell membrane</keyword>
<feature type="transmembrane region" description="Helical" evidence="8">
    <location>
        <begin position="30"/>
        <end position="51"/>
    </location>
</feature>
<gene>
    <name evidence="9" type="ORF">D9V32_02525</name>
</gene>
<evidence type="ECO:0000256" key="5">
    <source>
        <dbReference type="ARBA" id="ARBA00022989"/>
    </source>
</evidence>
<dbReference type="EMBL" id="RCUX01000002">
    <property type="protein sequence ID" value="RLP77346.1"/>
    <property type="molecule type" value="Genomic_DNA"/>
</dbReference>
<comment type="similarity">
    <text evidence="2">Belongs to the CPA3 antiporters (TC 2.A.63) subunit C family.</text>
</comment>
<evidence type="ECO:0000256" key="8">
    <source>
        <dbReference type="SAM" id="Phobius"/>
    </source>
</evidence>
<sequence length="165" mass="18257">MSASLTLVLLMSLMYAVGIYVMLERSLTRFLIGFLLVGNATNILIFLMSGPNGNAPLWTGGPEDADMVDPLPQILILTAIVINFGITAFVLALIYRTWWLAQLGDEGDTLPDDHAHDTEEDAEEVFRQVDEDDEAIQRVLDASNEHEDDPEPDPVQTARDTEVGR</sequence>
<evidence type="ECO:0000256" key="7">
    <source>
        <dbReference type="SAM" id="MobiDB-lite"/>
    </source>
</evidence>
<evidence type="ECO:0000256" key="4">
    <source>
        <dbReference type="ARBA" id="ARBA00022692"/>
    </source>
</evidence>
<dbReference type="InterPro" id="IPR050601">
    <property type="entry name" value="CPA3_antiporter_subunitC"/>
</dbReference>
<evidence type="ECO:0000256" key="2">
    <source>
        <dbReference type="ARBA" id="ARBA00010388"/>
    </source>
</evidence>
<accession>A0A3L7AA61</accession>
<dbReference type="Proteomes" id="UP000272503">
    <property type="component" value="Unassembled WGS sequence"/>
</dbReference>
<dbReference type="GO" id="GO:0005886">
    <property type="term" value="C:plasma membrane"/>
    <property type="evidence" value="ECO:0007669"/>
    <property type="project" value="UniProtKB-SubCell"/>
</dbReference>
<dbReference type="AlphaFoldDB" id="A0A3L7AA61"/>
<dbReference type="PANTHER" id="PTHR34583">
    <property type="entry name" value="ANTIPORTER SUBUNIT MNHC2-RELATED"/>
    <property type="match status" value="1"/>
</dbReference>
<dbReference type="InterPro" id="IPR039428">
    <property type="entry name" value="NUOK/Mnh_C1-like"/>
</dbReference>
<feature type="transmembrane region" description="Helical" evidence="8">
    <location>
        <begin position="71"/>
        <end position="95"/>
    </location>
</feature>
<dbReference type="Pfam" id="PF00420">
    <property type="entry name" value="Oxidored_q2"/>
    <property type="match status" value="1"/>
</dbReference>
<dbReference type="RefSeq" id="WP_121647330.1">
    <property type="nucleotide sequence ID" value="NZ_RCUX01000002.1"/>
</dbReference>
<protein>
    <submittedName>
        <fullName evidence="9">Na(+)/H(+) antiporter subunit C</fullName>
    </submittedName>
</protein>
<comment type="caution">
    <text evidence="9">The sequence shown here is derived from an EMBL/GenBank/DDBJ whole genome shotgun (WGS) entry which is preliminary data.</text>
</comment>
<evidence type="ECO:0000256" key="6">
    <source>
        <dbReference type="ARBA" id="ARBA00023136"/>
    </source>
</evidence>
<keyword evidence="10" id="KW-1185">Reference proteome</keyword>
<reference evidence="9 10" key="1">
    <citation type="submission" date="2018-10" db="EMBL/GenBank/DDBJ databases">
        <authorList>
            <person name="Li J."/>
        </authorList>
    </citation>
    <scope>NUCLEOTIDE SEQUENCE [LARGE SCALE GENOMIC DNA]</scope>
    <source>
        <strain evidence="9 10">IF 016277</strain>
    </source>
</reference>
<keyword evidence="5 8" id="KW-1133">Transmembrane helix</keyword>
<feature type="region of interest" description="Disordered" evidence="7">
    <location>
        <begin position="110"/>
        <end position="165"/>
    </location>
</feature>
<dbReference type="OrthoDB" id="9799219at2"/>
<dbReference type="Gene3D" id="1.10.287.3510">
    <property type="match status" value="1"/>
</dbReference>